<evidence type="ECO:0000313" key="3">
    <source>
        <dbReference type="Proteomes" id="UP000078237"/>
    </source>
</evidence>
<feature type="region of interest" description="Disordered" evidence="1">
    <location>
        <begin position="353"/>
        <end position="375"/>
    </location>
</feature>
<dbReference type="AlphaFoldDB" id="A0A175WIB6"/>
<dbReference type="SUPFAM" id="SSF48452">
    <property type="entry name" value="TPR-like"/>
    <property type="match status" value="1"/>
</dbReference>
<evidence type="ECO:0000256" key="1">
    <source>
        <dbReference type="SAM" id="MobiDB-lite"/>
    </source>
</evidence>
<reference evidence="2 3" key="1">
    <citation type="journal article" date="2016" name="Genome Announc.">
        <title>Genome Sequence of Madurella mycetomatis mm55, Isolated from a Human Mycetoma Case in Sudan.</title>
        <authorList>
            <person name="Smit S."/>
            <person name="Derks M.F."/>
            <person name="Bervoets S."/>
            <person name="Fahal A."/>
            <person name="van Leeuwen W."/>
            <person name="van Belkum A."/>
            <person name="van de Sande W.W."/>
        </authorList>
    </citation>
    <scope>NUCLEOTIDE SEQUENCE [LARGE SCALE GENOMIC DNA]</scope>
    <source>
        <strain evidence="3">mm55</strain>
    </source>
</reference>
<evidence type="ECO:0008006" key="4">
    <source>
        <dbReference type="Google" id="ProtNLM"/>
    </source>
</evidence>
<name>A0A175WIB6_9PEZI</name>
<dbReference type="Proteomes" id="UP000078237">
    <property type="component" value="Unassembled WGS sequence"/>
</dbReference>
<comment type="caution">
    <text evidence="2">The sequence shown here is derived from an EMBL/GenBank/DDBJ whole genome shotgun (WGS) entry which is preliminary data.</text>
</comment>
<proteinExistence type="predicted"/>
<dbReference type="InterPro" id="IPR011990">
    <property type="entry name" value="TPR-like_helical_dom_sf"/>
</dbReference>
<accession>A0A175WIB6</accession>
<dbReference type="Gene3D" id="1.25.40.10">
    <property type="entry name" value="Tetratricopeptide repeat domain"/>
    <property type="match status" value="1"/>
</dbReference>
<evidence type="ECO:0000313" key="2">
    <source>
        <dbReference type="EMBL" id="KXX82634.1"/>
    </source>
</evidence>
<dbReference type="EMBL" id="LCTW02000010">
    <property type="protein sequence ID" value="KXX82634.1"/>
    <property type="molecule type" value="Genomic_DNA"/>
</dbReference>
<dbReference type="InterPro" id="IPR019734">
    <property type="entry name" value="TPR_rpt"/>
</dbReference>
<dbReference type="VEuPathDB" id="FungiDB:MMYC01_201088"/>
<sequence>MHRLVQFAVFLRLSKSDRIVYFDLAVRILSSDFPNTWQARGAHQGHGFASWETCTTILPHVSWLMKLSEEYKIKSENSIMWAELVFRAGTYLWEKEQPSLARSFFQFGLGINTGDNGLPGPIAAQAHRILGHISLDLAQPRAALAAYQQALVLRSAIEPAPDTPPIADVCDSIACAYTEAGDAASASAYLDRATAIHNAHDPTQMSRTLAIRAMTCLRAGEAAAALAALRQCWALQNMTQDQIEASHYPKHSGDIMLLARIYRVQGKLAEARELASRTVRMRHEVYGERGGPRVADSLFTVARMLDEDSGELMLAARLLREVVEISNDVPGMRSHLARALWFLAGVEDRIHGRVSSRDDGRTSEGSDWGSSSRTAEELRQRAKIVRSGIAERELPDDDTDEGFMRLVSWMLW</sequence>
<dbReference type="OrthoDB" id="6161812at2759"/>
<gene>
    <name evidence="2" type="ORF">MMYC01_201088</name>
</gene>
<protein>
    <recommendedName>
        <fullName evidence="4">TPR-like protein</fullName>
    </recommendedName>
</protein>
<organism evidence="2 3">
    <name type="scientific">Madurella mycetomatis</name>
    <dbReference type="NCBI Taxonomy" id="100816"/>
    <lineage>
        <taxon>Eukaryota</taxon>
        <taxon>Fungi</taxon>
        <taxon>Dikarya</taxon>
        <taxon>Ascomycota</taxon>
        <taxon>Pezizomycotina</taxon>
        <taxon>Sordariomycetes</taxon>
        <taxon>Sordariomycetidae</taxon>
        <taxon>Sordariales</taxon>
        <taxon>Sordariales incertae sedis</taxon>
        <taxon>Madurella</taxon>
    </lineage>
</organism>
<dbReference type="STRING" id="100816.A0A175WIB6"/>
<feature type="compositionally biased region" description="Basic and acidic residues" evidence="1">
    <location>
        <begin position="353"/>
        <end position="364"/>
    </location>
</feature>
<keyword evidence="3" id="KW-1185">Reference proteome</keyword>
<dbReference type="SMART" id="SM00028">
    <property type="entry name" value="TPR"/>
    <property type="match status" value="4"/>
</dbReference>